<dbReference type="AlphaFoldDB" id="Q09C87"/>
<proteinExistence type="predicted"/>
<organism evidence="1 2">
    <name type="scientific">Stigmatella aurantiaca (strain DW4/3-1)</name>
    <dbReference type="NCBI Taxonomy" id="378806"/>
    <lineage>
        <taxon>Bacteria</taxon>
        <taxon>Pseudomonadati</taxon>
        <taxon>Myxococcota</taxon>
        <taxon>Myxococcia</taxon>
        <taxon>Myxococcales</taxon>
        <taxon>Cystobacterineae</taxon>
        <taxon>Archangiaceae</taxon>
        <taxon>Stigmatella</taxon>
    </lineage>
</organism>
<comment type="caution">
    <text evidence="1">The sequence shown here is derived from an EMBL/GenBank/DDBJ whole genome shotgun (WGS) entry which is preliminary data.</text>
</comment>
<evidence type="ECO:0000313" key="1">
    <source>
        <dbReference type="EMBL" id="EAU69269.1"/>
    </source>
</evidence>
<sequence length="122" mass="13133">MTPAAVRLVSLMRSMPLSVFCNDSTPDCASSDTCSDSRAVSLAFVSTWPMEESIRLMETEVSSVEADRPEMLVATSRMENDISSMALVVSSTLAVMDCTFSATSSLVAAISMMEELLCSALW</sequence>
<dbReference type="EMBL" id="AAMD01000007">
    <property type="protein sequence ID" value="EAU69269.1"/>
    <property type="molecule type" value="Genomic_DNA"/>
</dbReference>
<dbReference type="Proteomes" id="UP000032702">
    <property type="component" value="Unassembled WGS sequence"/>
</dbReference>
<accession>Q09C87</accession>
<gene>
    <name evidence="1" type="ORF">STIAU_7941</name>
</gene>
<reference evidence="1 2" key="1">
    <citation type="submission" date="2006-04" db="EMBL/GenBank/DDBJ databases">
        <authorList>
            <person name="Nierman W.C."/>
        </authorList>
    </citation>
    <scope>NUCLEOTIDE SEQUENCE [LARGE SCALE GENOMIC DNA]</scope>
    <source>
        <strain evidence="1 2">DW4/3-1</strain>
    </source>
</reference>
<protein>
    <submittedName>
        <fullName evidence="1">Uncharacterized protein</fullName>
    </submittedName>
</protein>
<evidence type="ECO:0000313" key="2">
    <source>
        <dbReference type="Proteomes" id="UP000032702"/>
    </source>
</evidence>
<name>Q09C87_STIAD</name>